<evidence type="ECO:0000313" key="14">
    <source>
        <dbReference type="Proteomes" id="UP000663834"/>
    </source>
</evidence>
<dbReference type="EMBL" id="CAJNOW010015679">
    <property type="protein sequence ID" value="CAF1644127.1"/>
    <property type="molecule type" value="Genomic_DNA"/>
</dbReference>
<keyword evidence="7" id="KW-0407">Ion channel</keyword>
<evidence type="ECO:0000256" key="9">
    <source>
        <dbReference type="SAM" id="Phobius"/>
    </source>
</evidence>
<sequence length="1294" mass="150614">MIENTKSWEDLVIDQRKTNPKFRSRTCCIYNNKSKCLVDPHQLCPCGRMIRSHSFTDDSLEFKETRNISTAWIPPNEFLDNNTHSTQVPCNAFGTLEPTGCKFLRIDNRLPMEDLFQLMLTDCGGKKPALILSIYGGGKYFTIEERLKNEFITGVIDTAIMTNAWILTNGVNNGVSKLVGEGISHYQLLRENPNKVICIGMTMWGTINDNTHLVLKNSPNRYLSSVSKRQIPENIQEDKETIELNHTHCILFDSGRLNEYYSDLQRHQFIIEARKKTHHDHTCYAITIIAEGGLDILEVIENDIKEKRSIILIKGSGRLADALAMLVELTSTSEPEPSYERIKQTLNRFYSNIPYAEISSTIKRIEKLLHAGFRHLFHVFSMDRDAHISEMIFKAIFAATDTKAKLKHDQSNENESLEQESQRRIDEDKLVDLALEWNYFDGAFPILQMQQSYIVKQKSDHIKAYIARQKRLFLRSLEKNRSTFIEYFLISGFDPLILLEKDEINSYENFITKLYSKSYDAMDTSHKNCVKILFGDKPIQSAKQLDQKLAEFVGPFFESIYSLEDNKFKTRIKIDLSKHLCICLGSQKHRADRHQSETIHNSADIDQNVKIYTKYHVLRDLFLWSVFMDLPEMTEVLILHVQSRICACLIASSIFKKYSKLSQKVDMKHKFQMQSLAFETYAAMSVDKCYEYNERRASELLLRQIPIFGNVTCMQVAISSESHKLLETHCFDHTLRQVWYDKLCLTNAQPSANFSQIPSIFTFGTIAPWIISYRKEIEDSLNNMKYPDLSHEGINYYVGEENSKEGKRKSYWTRFRYFHQSPMIKMSYHFISYIWFLLVFSFMMLYHLDSRKKSETLHWTEVYVIITVSAMSIDEVRRLYHEYDTRMTELWGSTESTMLTAVTKVFYFIPYLLFYLGLGFRYSGDTKRLLSITRVIWAIDLEFWYLRSLKFVIVLKFLGPKLFMLKNMLRDLFAFVYLIFTAIAAYGVVSRSLILYNQVPFTINDIVNEILYEPYWFIYGEPSDKVLLDNLIDDGSNHSTPNVAEAAAAHFLLAFHMLFVNILVLNLLIAVFADSIGKVQQNTEFYWRYQRYSFVREYFERIPLSYPPLITIPHIILLVLTIRNKCWLNLIRTRDKNKHHVPSSKTFSPIFKMIPINDSQNSEWDAFENAATYSYVRSIFEQNKDKHPTINDHEKTNITIDSSVSTPRIDQQQDIENFKNELMATVKSVLMKTQKELKQNNSNIESHADQIRVSSEPLTTAMVSATRNSPKQTRSTHRSSSLGNDVVLWNKGTT</sequence>
<keyword evidence="2" id="KW-0813">Transport</keyword>
<evidence type="ECO:0000256" key="3">
    <source>
        <dbReference type="ARBA" id="ARBA00022692"/>
    </source>
</evidence>
<dbReference type="Proteomes" id="UP000663834">
    <property type="component" value="Unassembled WGS sequence"/>
</dbReference>
<evidence type="ECO:0000256" key="8">
    <source>
        <dbReference type="SAM" id="MobiDB-lite"/>
    </source>
</evidence>
<evidence type="ECO:0000256" key="4">
    <source>
        <dbReference type="ARBA" id="ARBA00022989"/>
    </source>
</evidence>
<protein>
    <submittedName>
        <fullName evidence="12">Uncharacterized protein</fullName>
    </submittedName>
</protein>
<evidence type="ECO:0000259" key="10">
    <source>
        <dbReference type="Pfam" id="PF18139"/>
    </source>
</evidence>
<keyword evidence="4 9" id="KW-1133">Transmembrane helix</keyword>
<organism evidence="12 14">
    <name type="scientific">Rotaria magnacalcarata</name>
    <dbReference type="NCBI Taxonomy" id="392030"/>
    <lineage>
        <taxon>Eukaryota</taxon>
        <taxon>Metazoa</taxon>
        <taxon>Spiralia</taxon>
        <taxon>Gnathifera</taxon>
        <taxon>Rotifera</taxon>
        <taxon>Eurotatoria</taxon>
        <taxon>Bdelloidea</taxon>
        <taxon>Philodinida</taxon>
        <taxon>Philodinidae</taxon>
        <taxon>Rotaria</taxon>
    </lineage>
</organism>
<feature type="transmembrane region" description="Helical" evidence="9">
    <location>
        <begin position="971"/>
        <end position="989"/>
    </location>
</feature>
<evidence type="ECO:0000256" key="7">
    <source>
        <dbReference type="ARBA" id="ARBA00023303"/>
    </source>
</evidence>
<evidence type="ECO:0000256" key="6">
    <source>
        <dbReference type="ARBA" id="ARBA00023136"/>
    </source>
</evidence>
<feature type="transmembrane region" description="Helical" evidence="9">
    <location>
        <begin position="830"/>
        <end position="848"/>
    </location>
</feature>
<evidence type="ECO:0000313" key="12">
    <source>
        <dbReference type="EMBL" id="CAF1644127.1"/>
    </source>
</evidence>
<dbReference type="EMBL" id="CAJOBJ010002164">
    <property type="protein sequence ID" value="CAF3913824.1"/>
    <property type="molecule type" value="Genomic_DNA"/>
</dbReference>
<keyword evidence="6 9" id="KW-0472">Membrane</keyword>
<dbReference type="InterPro" id="IPR041491">
    <property type="entry name" value="TRPM_SLOG"/>
</dbReference>
<reference evidence="12" key="1">
    <citation type="submission" date="2021-02" db="EMBL/GenBank/DDBJ databases">
        <authorList>
            <person name="Nowell W R."/>
        </authorList>
    </citation>
    <scope>NUCLEOTIDE SEQUENCE</scope>
</reference>
<evidence type="ECO:0000313" key="13">
    <source>
        <dbReference type="EMBL" id="CAF3913824.1"/>
    </source>
</evidence>
<feature type="transmembrane region" description="Helical" evidence="9">
    <location>
        <begin position="905"/>
        <end position="923"/>
    </location>
</feature>
<dbReference type="Proteomes" id="UP000681720">
    <property type="component" value="Unassembled WGS sequence"/>
</dbReference>
<dbReference type="InterPro" id="IPR057366">
    <property type="entry name" value="TRPM-like"/>
</dbReference>
<evidence type="ECO:0000259" key="11">
    <source>
        <dbReference type="Pfam" id="PF25508"/>
    </source>
</evidence>
<dbReference type="GO" id="GO:0005886">
    <property type="term" value="C:plasma membrane"/>
    <property type="evidence" value="ECO:0007669"/>
    <property type="project" value="TreeGrafter"/>
</dbReference>
<dbReference type="PANTHER" id="PTHR13800">
    <property type="entry name" value="TRANSIENT RECEPTOR POTENTIAL CATION CHANNEL, SUBFAMILY M, MEMBER 6"/>
    <property type="match status" value="1"/>
</dbReference>
<comment type="subcellular location">
    <subcellularLocation>
        <location evidence="1">Membrane</location>
        <topology evidence="1">Multi-pass membrane protein</topology>
    </subcellularLocation>
</comment>
<dbReference type="InterPro" id="IPR050927">
    <property type="entry name" value="TRPM"/>
</dbReference>
<name>A0A816E1W6_9BILA</name>
<gene>
    <name evidence="13" type="ORF">GIL414_LOCUS7209</name>
    <name evidence="12" type="ORF">KQP761_LOCUS28636</name>
</gene>
<dbReference type="GO" id="GO:0099604">
    <property type="term" value="F:ligand-gated calcium channel activity"/>
    <property type="evidence" value="ECO:0007669"/>
    <property type="project" value="TreeGrafter"/>
</dbReference>
<feature type="transmembrane region" description="Helical" evidence="9">
    <location>
        <begin position="943"/>
        <end position="959"/>
    </location>
</feature>
<accession>A0A816E1W6</accession>
<feature type="transmembrane region" description="Helical" evidence="9">
    <location>
        <begin position="1047"/>
        <end position="1073"/>
    </location>
</feature>
<dbReference type="OrthoDB" id="9979166at2759"/>
<comment type="caution">
    <text evidence="12">The sequence shown here is derived from an EMBL/GenBank/DDBJ whole genome shotgun (WGS) entry which is preliminary data.</text>
</comment>
<dbReference type="Pfam" id="PF25508">
    <property type="entry name" value="TRPM2"/>
    <property type="match status" value="1"/>
</dbReference>
<dbReference type="Pfam" id="PF18139">
    <property type="entry name" value="LSDAT_euk"/>
    <property type="match status" value="1"/>
</dbReference>
<feature type="region of interest" description="Disordered" evidence="8">
    <location>
        <begin position="1264"/>
        <end position="1294"/>
    </location>
</feature>
<feature type="compositionally biased region" description="Polar residues" evidence="8">
    <location>
        <begin position="1264"/>
        <end position="1283"/>
    </location>
</feature>
<dbReference type="PANTHER" id="PTHR13800:SF12">
    <property type="entry name" value="TRANSIENT RECEPTOR POTENTIAL CATION CHANNEL SUBFAMILY M MEMBER-LIKE 2"/>
    <property type="match status" value="1"/>
</dbReference>
<feature type="domain" description="TRPM SLOG" evidence="10">
    <location>
        <begin position="102"/>
        <end position="337"/>
    </location>
</feature>
<feature type="domain" description="TRPM-like" evidence="11">
    <location>
        <begin position="475"/>
        <end position="723"/>
    </location>
</feature>
<keyword evidence="3 9" id="KW-0812">Transmembrane</keyword>
<evidence type="ECO:0000256" key="5">
    <source>
        <dbReference type="ARBA" id="ARBA00023065"/>
    </source>
</evidence>
<keyword evidence="5" id="KW-0406">Ion transport</keyword>
<proteinExistence type="predicted"/>
<evidence type="ECO:0000256" key="1">
    <source>
        <dbReference type="ARBA" id="ARBA00004141"/>
    </source>
</evidence>
<evidence type="ECO:0000256" key="2">
    <source>
        <dbReference type="ARBA" id="ARBA00022448"/>
    </source>
</evidence>